<dbReference type="GO" id="GO:0004314">
    <property type="term" value="F:[acyl-carrier-protein] S-malonyltransferase activity"/>
    <property type="evidence" value="ECO:0007669"/>
    <property type="project" value="UniProtKB-EC"/>
</dbReference>
<proteinExistence type="predicted"/>
<dbReference type="Gene3D" id="3.30.70.250">
    <property type="entry name" value="Malonyl-CoA ACP transacylase, ACP-binding"/>
    <property type="match status" value="1"/>
</dbReference>
<comment type="catalytic activity">
    <reaction evidence="4">
        <text>holo-[ACP] + malonyl-CoA = malonyl-[ACP] + CoA</text>
        <dbReference type="Rhea" id="RHEA:41792"/>
        <dbReference type="Rhea" id="RHEA-COMP:9623"/>
        <dbReference type="Rhea" id="RHEA-COMP:9685"/>
        <dbReference type="ChEBI" id="CHEBI:57287"/>
        <dbReference type="ChEBI" id="CHEBI:57384"/>
        <dbReference type="ChEBI" id="CHEBI:64479"/>
        <dbReference type="ChEBI" id="CHEBI:78449"/>
        <dbReference type="EC" id="2.3.1.39"/>
    </reaction>
</comment>
<dbReference type="RefSeq" id="WP_376980167.1">
    <property type="nucleotide sequence ID" value="NZ_JBHLSV010000010.1"/>
</dbReference>
<protein>
    <recommendedName>
        <fullName evidence="1">[acyl-carrier-protein] S-malonyltransferase</fullName>
        <ecNumber evidence="1">2.3.1.39</ecNumber>
    </recommendedName>
</protein>
<evidence type="ECO:0000259" key="5">
    <source>
        <dbReference type="SMART" id="SM00827"/>
    </source>
</evidence>
<evidence type="ECO:0000313" key="6">
    <source>
        <dbReference type="EMBL" id="MFC0674233.1"/>
    </source>
</evidence>
<feature type="domain" description="Malonyl-CoA:ACP transacylase (MAT)" evidence="5">
    <location>
        <begin position="5"/>
        <end position="314"/>
    </location>
</feature>
<keyword evidence="2 6" id="KW-0808">Transferase</keyword>
<dbReference type="InterPro" id="IPR016035">
    <property type="entry name" value="Acyl_Trfase/lysoPLipase"/>
</dbReference>
<dbReference type="InterPro" id="IPR050858">
    <property type="entry name" value="Mal-CoA-ACP_Trans/PKS_FabD"/>
</dbReference>
<dbReference type="InterPro" id="IPR016036">
    <property type="entry name" value="Malonyl_transacylase_ACP-bd"/>
</dbReference>
<dbReference type="EMBL" id="JBHLSV010000010">
    <property type="protein sequence ID" value="MFC0674233.1"/>
    <property type="molecule type" value="Genomic_DNA"/>
</dbReference>
<comment type="caution">
    <text evidence="6">The sequence shown here is derived from an EMBL/GenBank/DDBJ whole genome shotgun (WGS) entry which is preliminary data.</text>
</comment>
<dbReference type="InterPro" id="IPR001227">
    <property type="entry name" value="Ac_transferase_dom_sf"/>
</dbReference>
<evidence type="ECO:0000256" key="3">
    <source>
        <dbReference type="ARBA" id="ARBA00023315"/>
    </source>
</evidence>
<dbReference type="PANTHER" id="PTHR42681:SF1">
    <property type="entry name" value="MALONYL-COA-ACYL CARRIER PROTEIN TRANSACYLASE, MITOCHONDRIAL"/>
    <property type="match status" value="1"/>
</dbReference>
<evidence type="ECO:0000256" key="1">
    <source>
        <dbReference type="ARBA" id="ARBA00013258"/>
    </source>
</evidence>
<accession>A0ABV6RED2</accession>
<name>A0ABV6RED2_9MICO</name>
<keyword evidence="3 6" id="KW-0012">Acyltransferase</keyword>
<dbReference type="EC" id="2.3.1.39" evidence="1"/>
<keyword evidence="7" id="KW-1185">Reference proteome</keyword>
<organism evidence="6 7">
    <name type="scientific">Brachybacterium hainanense</name>
    <dbReference type="NCBI Taxonomy" id="1541174"/>
    <lineage>
        <taxon>Bacteria</taxon>
        <taxon>Bacillati</taxon>
        <taxon>Actinomycetota</taxon>
        <taxon>Actinomycetes</taxon>
        <taxon>Micrococcales</taxon>
        <taxon>Dermabacteraceae</taxon>
        <taxon>Brachybacterium</taxon>
    </lineage>
</organism>
<dbReference type="SUPFAM" id="SSF55048">
    <property type="entry name" value="Probable ACP-binding domain of malonyl-CoA ACP transacylase"/>
    <property type="match status" value="1"/>
</dbReference>
<evidence type="ECO:0000256" key="2">
    <source>
        <dbReference type="ARBA" id="ARBA00022679"/>
    </source>
</evidence>
<sequence length="324" mass="32621">MLAIVSPGQGAQKPGFLSPWLELPGVRESLLAYAEPAGIDLIAHGTQSDADTIRDTAIAQPLLVAAGIIAADSLGADGYAAGSFTASEAPALLSGHSVGEVTAAALAGVLSPADALALVAVRSRAMAEAAAAEPTSMAAVVGGVREEVLAAIEAHGLSPANINSSGQVVAAGPVAAIAALGENAPARARVIPLQVAGAFHTRYMAGARDVLAAFAPSLAPADARQDRPLVSNAGGEELTSGSRFLDLVVQQVASPVDWEACMARFRERGVTAILELAPAGTLTGLAKRELKGTALVNLNTPDDLDAARSLIAEHAAGDPTSEER</sequence>
<dbReference type="Pfam" id="PF00698">
    <property type="entry name" value="Acyl_transf_1"/>
    <property type="match status" value="1"/>
</dbReference>
<evidence type="ECO:0000313" key="7">
    <source>
        <dbReference type="Proteomes" id="UP001589793"/>
    </source>
</evidence>
<gene>
    <name evidence="6" type="ORF">ACFFF6_09725</name>
</gene>
<dbReference type="SMART" id="SM00827">
    <property type="entry name" value="PKS_AT"/>
    <property type="match status" value="1"/>
</dbReference>
<evidence type="ECO:0000256" key="4">
    <source>
        <dbReference type="ARBA" id="ARBA00048462"/>
    </source>
</evidence>
<dbReference type="InterPro" id="IPR014043">
    <property type="entry name" value="Acyl_transferase_dom"/>
</dbReference>
<dbReference type="SUPFAM" id="SSF52151">
    <property type="entry name" value="FabD/lysophospholipase-like"/>
    <property type="match status" value="1"/>
</dbReference>
<dbReference type="Gene3D" id="3.40.366.10">
    <property type="entry name" value="Malonyl-Coenzyme A Acyl Carrier Protein, domain 2"/>
    <property type="match status" value="1"/>
</dbReference>
<reference evidence="6 7" key="1">
    <citation type="submission" date="2024-09" db="EMBL/GenBank/DDBJ databases">
        <authorList>
            <person name="Sun Q."/>
            <person name="Mori K."/>
        </authorList>
    </citation>
    <scope>NUCLEOTIDE SEQUENCE [LARGE SCALE GENOMIC DNA]</scope>
    <source>
        <strain evidence="6 7">CICC 10874</strain>
    </source>
</reference>
<dbReference type="PANTHER" id="PTHR42681">
    <property type="entry name" value="MALONYL-COA-ACYL CARRIER PROTEIN TRANSACYLASE, MITOCHONDRIAL"/>
    <property type="match status" value="1"/>
</dbReference>
<dbReference type="Proteomes" id="UP001589793">
    <property type="component" value="Unassembled WGS sequence"/>
</dbReference>